<dbReference type="AlphaFoldDB" id="A0A2N0Q178"/>
<evidence type="ECO:0000313" key="2">
    <source>
        <dbReference type="EMBL" id="PKC12843.1"/>
    </source>
</evidence>
<reference evidence="2 5" key="2">
    <citation type="submission" date="2017-09" db="EMBL/GenBank/DDBJ databases">
        <title>Extensive intraspecific genome diversity in a model arbuscular mycorrhizal fungus.</title>
        <authorList>
            <person name="Chen E.C."/>
            <person name="Morin E."/>
            <person name="Beaudet D."/>
            <person name="Noel J."/>
            <person name="Ndikumana S."/>
            <person name="Charron P."/>
            <person name="St-Onge C."/>
            <person name="Giorgi J."/>
            <person name="Grigoriev I.V."/>
            <person name="Roux C."/>
            <person name="Martin F.M."/>
            <person name="Corradi N."/>
        </authorList>
    </citation>
    <scope>NUCLEOTIDE SEQUENCE [LARGE SCALE GENOMIC DNA]</scope>
    <source>
        <strain evidence="2 5">A5</strain>
    </source>
</reference>
<feature type="transmembrane region" description="Helical" evidence="1">
    <location>
        <begin position="45"/>
        <end position="67"/>
    </location>
</feature>
<reference evidence="3 4" key="4">
    <citation type="submission" date="2017-10" db="EMBL/GenBank/DDBJ databases">
        <title>Genome analyses suggest a sexual origin of heterokaryosis in a supposedly ancient asexual fungus.</title>
        <authorList>
            <person name="Corradi N."/>
            <person name="Sedzielewska K."/>
            <person name="Noel J."/>
            <person name="Charron P."/>
            <person name="Farinelli L."/>
            <person name="Marton T."/>
            <person name="Kruger M."/>
            <person name="Pelin A."/>
            <person name="Brachmann A."/>
            <person name="Corradi N."/>
        </authorList>
    </citation>
    <scope>NUCLEOTIDE SEQUENCE [LARGE SCALE GENOMIC DNA]</scope>
    <source>
        <strain evidence="3 4">A1</strain>
    </source>
</reference>
<evidence type="ECO:0000256" key="1">
    <source>
        <dbReference type="SAM" id="Phobius"/>
    </source>
</evidence>
<dbReference type="VEuPathDB" id="FungiDB:RhiirFUN_008028"/>
<evidence type="ECO:0000313" key="4">
    <source>
        <dbReference type="Proteomes" id="UP000232688"/>
    </source>
</evidence>
<keyword evidence="1" id="KW-0812">Transmembrane</keyword>
<feature type="transmembrane region" description="Helical" evidence="1">
    <location>
        <begin position="130"/>
        <end position="149"/>
    </location>
</feature>
<evidence type="ECO:0000313" key="5">
    <source>
        <dbReference type="Proteomes" id="UP000232722"/>
    </source>
</evidence>
<dbReference type="VEuPathDB" id="FungiDB:RhiirFUN_012447"/>
<dbReference type="Proteomes" id="UP000232688">
    <property type="component" value="Unassembled WGS sequence"/>
</dbReference>
<sequence length="244" mass="28498">MKISIIISKIVFILYFITCIGAEIWHLKTLFDIGDYNDYGVHREIFTMIYTNFFYFIGNLFLIIFTIQYMNDDDESFGIYIASYLYTQFVILMVGCRFVITYSYLGQIPFNCDFDHYLPDNIKIACKARYLSCTLGFSSYILPFIPLLINAENHCLNIKKFLQRANPKNIIMENLCICKFGGKINKNTVQGFYERNITKKDGYISTLDDIGLWIDRITRENLDSNAEKPTPLSFITQEYDKALL</sequence>
<feature type="transmembrane region" description="Helical" evidence="1">
    <location>
        <begin position="79"/>
        <end position="100"/>
    </location>
</feature>
<protein>
    <submittedName>
        <fullName evidence="2">Uncharacterized protein</fullName>
    </submittedName>
</protein>
<comment type="caution">
    <text evidence="2">The sequence shown here is derived from an EMBL/GenBank/DDBJ whole genome shotgun (WGS) entry which is preliminary data.</text>
</comment>
<gene>
    <name evidence="3" type="ORF">RhiirA1_449309</name>
    <name evidence="2" type="ORF">RhiirA5_411300</name>
</gene>
<dbReference type="Proteomes" id="UP000232722">
    <property type="component" value="Unassembled WGS sequence"/>
</dbReference>
<feature type="transmembrane region" description="Helical" evidence="1">
    <location>
        <begin position="6"/>
        <end position="25"/>
    </location>
</feature>
<keyword evidence="1" id="KW-1133">Transmembrane helix</keyword>
<evidence type="ECO:0000313" key="3">
    <source>
        <dbReference type="EMBL" id="PKC75016.1"/>
    </source>
</evidence>
<reference evidence="2 5" key="1">
    <citation type="submission" date="2016-04" db="EMBL/GenBank/DDBJ databases">
        <title>Genome analyses suggest a sexual origin of heterokaryosis in a supposedly ancient asexual fungus.</title>
        <authorList>
            <person name="Ropars J."/>
            <person name="Sedzielewska K."/>
            <person name="Noel J."/>
            <person name="Charron P."/>
            <person name="Farinelli L."/>
            <person name="Marton T."/>
            <person name="Kruger M."/>
            <person name="Pelin A."/>
            <person name="Brachmann A."/>
            <person name="Corradi N."/>
        </authorList>
    </citation>
    <scope>NUCLEOTIDE SEQUENCE [LARGE SCALE GENOMIC DNA]</scope>
    <source>
        <strain evidence="2 5">A5</strain>
    </source>
</reference>
<keyword evidence="1" id="KW-0472">Membrane</keyword>
<name>A0A2N0Q178_9GLOM</name>
<dbReference type="EMBL" id="LLXH01000034">
    <property type="protein sequence ID" value="PKC75016.1"/>
    <property type="molecule type" value="Genomic_DNA"/>
</dbReference>
<accession>A0A2N0Q178</accession>
<dbReference type="VEuPathDB" id="FungiDB:RhiirA1_449309"/>
<dbReference type="EMBL" id="LLXJ01000223">
    <property type="protein sequence ID" value="PKC12843.1"/>
    <property type="molecule type" value="Genomic_DNA"/>
</dbReference>
<dbReference type="VEuPathDB" id="FungiDB:FUN_009228"/>
<proteinExistence type="predicted"/>
<reference evidence="3 4" key="3">
    <citation type="submission" date="2017-10" db="EMBL/GenBank/DDBJ databases">
        <title>Extensive intraspecific genome diversity in a model arbuscular mycorrhizal fungus.</title>
        <authorList>
            <person name="Chen E.C.H."/>
            <person name="Morin E."/>
            <person name="Baudet D."/>
            <person name="Noel J."/>
            <person name="Ndikumana S."/>
            <person name="Charron P."/>
            <person name="St-Onge C."/>
            <person name="Giorgi J."/>
            <person name="Grigoriev I.V."/>
            <person name="Roux C."/>
            <person name="Martin F.M."/>
            <person name="Corradi N."/>
        </authorList>
    </citation>
    <scope>NUCLEOTIDE SEQUENCE [LARGE SCALE GENOMIC DNA]</scope>
    <source>
        <strain evidence="3 4">A1</strain>
    </source>
</reference>
<organism evidence="2 5">
    <name type="scientific">Rhizophagus irregularis</name>
    <dbReference type="NCBI Taxonomy" id="588596"/>
    <lineage>
        <taxon>Eukaryota</taxon>
        <taxon>Fungi</taxon>
        <taxon>Fungi incertae sedis</taxon>
        <taxon>Mucoromycota</taxon>
        <taxon>Glomeromycotina</taxon>
        <taxon>Glomeromycetes</taxon>
        <taxon>Glomerales</taxon>
        <taxon>Glomeraceae</taxon>
        <taxon>Rhizophagus</taxon>
    </lineage>
</organism>